<sequence>MELTDLLPKAGRHLLGLSLPDRLGVPLLSSLLPLTPDTLDDFLKGLMVPFQPCELLGIMAGLLGSGLELLEIEASLLDDGLELILRPPCVLPRRLLAPAQLPHRERQGSADICKPALHRLPLTPFLGVIQHEERPLRVLTGPPAQGWKPLWPTPAPLSPTPPPGQAPPPLTLPASSTTPANAPLSLSKWLRPSSTPTRVPLSPPPPPSPSRLLERAFPFPPPPRPPSRPLGQLPSSPPPPSPPPPSEPPPRSTPPPRAPPPPHCRGLSPRRPEEPQGQQLVPQGRPRRQRAEQGSDPTPCPTAAEGTGGVAARLEEVDDTRSAFFGASGGTKSRGAAL</sequence>
<dbReference type="PRINTS" id="PR01217">
    <property type="entry name" value="PRICHEXTENSN"/>
</dbReference>
<gene>
    <name evidence="2" type="ORF">SEVIR_5G177590v2</name>
</gene>
<protein>
    <submittedName>
        <fullName evidence="2">Uncharacterized protein</fullName>
    </submittedName>
</protein>
<proteinExistence type="predicted"/>
<evidence type="ECO:0000313" key="2">
    <source>
        <dbReference type="EMBL" id="TKW14604.1"/>
    </source>
</evidence>
<dbReference type="Gramene" id="TKW14604">
    <property type="protein sequence ID" value="TKW14604"/>
    <property type="gene ID" value="SEVIR_5G177590v2"/>
</dbReference>
<dbReference type="EMBL" id="CM016556">
    <property type="protein sequence ID" value="TKW14604.1"/>
    <property type="molecule type" value="Genomic_DNA"/>
</dbReference>
<name>A0A4U6UIQ1_SETVI</name>
<keyword evidence="3" id="KW-1185">Reference proteome</keyword>
<evidence type="ECO:0000256" key="1">
    <source>
        <dbReference type="SAM" id="MobiDB-lite"/>
    </source>
</evidence>
<accession>A0A4U6UIQ1</accession>
<dbReference type="Proteomes" id="UP000298652">
    <property type="component" value="Chromosome 5"/>
</dbReference>
<feature type="compositionally biased region" description="Low complexity" evidence="1">
    <location>
        <begin position="191"/>
        <end position="200"/>
    </location>
</feature>
<organism evidence="2 3">
    <name type="scientific">Setaria viridis</name>
    <name type="common">Green bristlegrass</name>
    <name type="synonym">Setaria italica subsp. viridis</name>
    <dbReference type="NCBI Taxonomy" id="4556"/>
    <lineage>
        <taxon>Eukaryota</taxon>
        <taxon>Viridiplantae</taxon>
        <taxon>Streptophyta</taxon>
        <taxon>Embryophyta</taxon>
        <taxon>Tracheophyta</taxon>
        <taxon>Spermatophyta</taxon>
        <taxon>Magnoliopsida</taxon>
        <taxon>Liliopsida</taxon>
        <taxon>Poales</taxon>
        <taxon>Poaceae</taxon>
        <taxon>PACMAD clade</taxon>
        <taxon>Panicoideae</taxon>
        <taxon>Panicodae</taxon>
        <taxon>Paniceae</taxon>
        <taxon>Cenchrinae</taxon>
        <taxon>Setaria</taxon>
    </lineage>
</organism>
<dbReference type="AlphaFoldDB" id="A0A4U6UIQ1"/>
<dbReference type="OMA" id="SADICKP"/>
<feature type="region of interest" description="Disordered" evidence="1">
    <location>
        <begin position="139"/>
        <end position="310"/>
    </location>
</feature>
<evidence type="ECO:0000313" key="3">
    <source>
        <dbReference type="Proteomes" id="UP000298652"/>
    </source>
</evidence>
<feature type="compositionally biased region" description="Pro residues" evidence="1">
    <location>
        <begin position="151"/>
        <end position="171"/>
    </location>
</feature>
<feature type="compositionally biased region" description="Pro residues" evidence="1">
    <location>
        <begin position="218"/>
        <end position="228"/>
    </location>
</feature>
<reference evidence="2" key="1">
    <citation type="submission" date="2019-03" db="EMBL/GenBank/DDBJ databases">
        <title>WGS assembly of Setaria viridis.</title>
        <authorList>
            <person name="Huang P."/>
            <person name="Jenkins J."/>
            <person name="Grimwood J."/>
            <person name="Barry K."/>
            <person name="Healey A."/>
            <person name="Mamidi S."/>
            <person name="Sreedasyam A."/>
            <person name="Shu S."/>
            <person name="Feldman M."/>
            <person name="Wu J."/>
            <person name="Yu Y."/>
            <person name="Chen C."/>
            <person name="Johnson J."/>
            <person name="Rokhsar D."/>
            <person name="Baxter I."/>
            <person name="Schmutz J."/>
            <person name="Brutnell T."/>
            <person name="Kellogg E."/>
        </authorList>
    </citation>
    <scope>NUCLEOTIDE SEQUENCE [LARGE SCALE GENOMIC DNA]</scope>
</reference>
<feature type="compositionally biased region" description="Pro residues" evidence="1">
    <location>
        <begin position="235"/>
        <end position="263"/>
    </location>
</feature>